<evidence type="ECO:0008006" key="4">
    <source>
        <dbReference type="Google" id="ProtNLM"/>
    </source>
</evidence>
<dbReference type="PROSITE" id="PS51257">
    <property type="entry name" value="PROKAR_LIPOPROTEIN"/>
    <property type="match status" value="1"/>
</dbReference>
<gene>
    <name evidence="2" type="ORF">LBU54_13245</name>
</gene>
<dbReference type="EMBL" id="JAIUJR010000009">
    <property type="protein sequence ID" value="MCA0133556.1"/>
    <property type="molecule type" value="Genomic_DNA"/>
</dbReference>
<protein>
    <recommendedName>
        <fullName evidence="4">Lipoprotein</fullName>
    </recommendedName>
</protein>
<proteinExistence type="predicted"/>
<accession>A0ABS7XXK9</accession>
<reference evidence="3" key="1">
    <citation type="submission" date="2023-07" db="EMBL/GenBank/DDBJ databases">
        <authorList>
            <person name="Yue Y."/>
        </authorList>
    </citation>
    <scope>NUCLEOTIDE SEQUENCE [LARGE SCALE GENOMIC DNA]</scope>
    <source>
        <strain evidence="3">D23</strain>
    </source>
</reference>
<keyword evidence="1" id="KW-0732">Signal</keyword>
<evidence type="ECO:0000313" key="3">
    <source>
        <dbReference type="Proteomes" id="UP001198901"/>
    </source>
</evidence>
<dbReference type="RefSeq" id="WP_224530704.1">
    <property type="nucleotide sequence ID" value="NZ_JAIUJR010000009.1"/>
</dbReference>
<evidence type="ECO:0000256" key="1">
    <source>
        <dbReference type="SAM" id="SignalP"/>
    </source>
</evidence>
<feature type="signal peptide" evidence="1">
    <location>
        <begin position="1"/>
        <end position="20"/>
    </location>
</feature>
<comment type="caution">
    <text evidence="2">The sequence shown here is derived from an EMBL/GenBank/DDBJ whole genome shotgun (WGS) entry which is preliminary data.</text>
</comment>
<feature type="chain" id="PRO_5045487629" description="Lipoprotein" evidence="1">
    <location>
        <begin position="21"/>
        <end position="179"/>
    </location>
</feature>
<keyword evidence="3" id="KW-1185">Reference proteome</keyword>
<dbReference type="Proteomes" id="UP001198901">
    <property type="component" value="Unassembled WGS sequence"/>
</dbReference>
<name>A0ABS7XXK9_9FLAO</name>
<evidence type="ECO:0000313" key="2">
    <source>
        <dbReference type="EMBL" id="MCA0133556.1"/>
    </source>
</evidence>
<organism evidence="2 3">
    <name type="scientific">Winogradskyella alexanderae</name>
    <dbReference type="NCBI Taxonomy" id="2877123"/>
    <lineage>
        <taxon>Bacteria</taxon>
        <taxon>Pseudomonadati</taxon>
        <taxon>Bacteroidota</taxon>
        <taxon>Flavobacteriia</taxon>
        <taxon>Flavobacteriales</taxon>
        <taxon>Flavobacteriaceae</taxon>
        <taxon>Winogradskyella</taxon>
    </lineage>
</organism>
<sequence>MKIKFLYIMALLMLSISCNEKSVQLNDIFLECYDSKYQKEGVEIKTIINDYEKLLVKDGILKDNSGKSYLEVYQKIASNKNFRIQSRRFMEFDPLFKVDNETKMAIFKCEVDMTELAQQQDSKWHKVFGKTKSQEIKENPELMYQTMVESLSKDDLNSYYFKLKMFNLFDMVNVQAFVE</sequence>